<sequence>MLKKIGREGPTKWSPFKCFTILCTSPALSIETWPKRETSAPSTSYLCNYSYTFPTLKITMLAASNPTMRSFLEGKKHRIEEKLERAHVTLAHKRSHGVAAVARYGQHLNREVPVELTELLFNDKMAAFTAHVGSVDGETIVSKNEWPMSRCGLQKALLQRGQRFASALRRRKGKPHGAESSRENPTSPKPLRLSDSLGFEKTRLLPWTLMRGGMLTSRRRVLSPSPSPKASKFSVYRNPALAAASTANSIRPSKSVLHIRPLNRFSFLSPLHGRNRKEFESELIDRFGSLVKMPLLRSERSPLPDSVKSIIEEGIDLFQLHSRRHGSYSFGLVVCDLFCFPSNFLFVVDLSPQKGPMQRSGLNGRNSCQYFSFKFEYLNSIQVPFESAVQHVREELKRIAKGEYKPPSSEKTKHGSIVFAAINLPVTQVHSLLEKVANMIHKLKFGRIKPNNEIVSRREEAPHRGKLERAHVTLAHKRSHGVAAVARYGQHLNREVPVELTELLFNDKMAAFTAHVGSVDGETIVSKSEWPHVTLWTAEGVTAKRPTLCLSFTQTARLAA</sequence>
<reference evidence="2 3" key="1">
    <citation type="submission" date="2020-02" db="EMBL/GenBank/DDBJ databases">
        <authorList>
            <person name="Ma Q."/>
            <person name="Huang Y."/>
            <person name="Song X."/>
            <person name="Pei D."/>
        </authorList>
    </citation>
    <scope>NUCLEOTIDE SEQUENCE [LARGE SCALE GENOMIC DNA]</scope>
    <source>
        <strain evidence="2">Sxm20200214</strain>
        <tissue evidence="2">Leaf</tissue>
    </source>
</reference>
<protein>
    <submittedName>
        <fullName evidence="2">Uncharacterized protein</fullName>
    </submittedName>
</protein>
<dbReference type="EMBL" id="JAAMPC010000015">
    <property type="protein sequence ID" value="KAG2260142.1"/>
    <property type="molecule type" value="Genomic_DNA"/>
</dbReference>
<dbReference type="OrthoDB" id="1912039at2759"/>
<dbReference type="PANTHER" id="PTHR35460:SF1">
    <property type="entry name" value="TRNA LIGASE 1"/>
    <property type="match status" value="1"/>
</dbReference>
<comment type="caution">
    <text evidence="2">The sequence shown here is derived from an EMBL/GenBank/DDBJ whole genome shotgun (WGS) entry which is preliminary data.</text>
</comment>
<evidence type="ECO:0000313" key="2">
    <source>
        <dbReference type="EMBL" id="KAG2260142.1"/>
    </source>
</evidence>
<accession>A0A8X7Q096</accession>
<dbReference type="InterPro" id="IPR038837">
    <property type="entry name" value="tRNA_ligase_1"/>
</dbReference>
<gene>
    <name evidence="2" type="ORF">Bca52824_079436</name>
</gene>
<dbReference type="GO" id="GO:0003972">
    <property type="term" value="F:RNA ligase (ATP) activity"/>
    <property type="evidence" value="ECO:0007669"/>
    <property type="project" value="InterPro"/>
</dbReference>
<feature type="region of interest" description="Disordered" evidence="1">
    <location>
        <begin position="165"/>
        <end position="193"/>
    </location>
</feature>
<name>A0A8X7Q096_BRACI</name>
<dbReference type="PANTHER" id="PTHR35460">
    <property type="entry name" value="TRNA LIGASE 1"/>
    <property type="match status" value="1"/>
</dbReference>
<evidence type="ECO:0000313" key="3">
    <source>
        <dbReference type="Proteomes" id="UP000886595"/>
    </source>
</evidence>
<organism evidence="2 3">
    <name type="scientific">Brassica carinata</name>
    <name type="common">Ethiopian mustard</name>
    <name type="synonym">Abyssinian cabbage</name>
    <dbReference type="NCBI Taxonomy" id="52824"/>
    <lineage>
        <taxon>Eukaryota</taxon>
        <taxon>Viridiplantae</taxon>
        <taxon>Streptophyta</taxon>
        <taxon>Embryophyta</taxon>
        <taxon>Tracheophyta</taxon>
        <taxon>Spermatophyta</taxon>
        <taxon>Magnoliopsida</taxon>
        <taxon>eudicotyledons</taxon>
        <taxon>Gunneridae</taxon>
        <taxon>Pentapetalae</taxon>
        <taxon>rosids</taxon>
        <taxon>malvids</taxon>
        <taxon>Brassicales</taxon>
        <taxon>Brassicaceae</taxon>
        <taxon>Brassiceae</taxon>
        <taxon>Brassica</taxon>
    </lineage>
</organism>
<dbReference type="AlphaFoldDB" id="A0A8X7Q096"/>
<proteinExistence type="predicted"/>
<dbReference type="Proteomes" id="UP000886595">
    <property type="component" value="Unassembled WGS sequence"/>
</dbReference>
<evidence type="ECO:0000256" key="1">
    <source>
        <dbReference type="SAM" id="MobiDB-lite"/>
    </source>
</evidence>
<keyword evidence="3" id="KW-1185">Reference proteome</keyword>
<dbReference type="GO" id="GO:0006388">
    <property type="term" value="P:tRNA splicing, via endonucleolytic cleavage and ligation"/>
    <property type="evidence" value="ECO:0007669"/>
    <property type="project" value="InterPro"/>
</dbReference>